<feature type="domain" description="HTH marR-type" evidence="1">
    <location>
        <begin position="6"/>
        <end position="152"/>
    </location>
</feature>
<dbReference type="SMART" id="SM00347">
    <property type="entry name" value="HTH_MARR"/>
    <property type="match status" value="1"/>
</dbReference>
<dbReference type="InterPro" id="IPR036388">
    <property type="entry name" value="WH-like_DNA-bd_sf"/>
</dbReference>
<name>A0A4R2KF58_9PSEU</name>
<protein>
    <submittedName>
        <fullName evidence="2">DNA-binding MarR family transcriptional regulator</fullName>
    </submittedName>
</protein>
<organism evidence="2 3">
    <name type="scientific">Actinocrispum wychmicini</name>
    <dbReference type="NCBI Taxonomy" id="1213861"/>
    <lineage>
        <taxon>Bacteria</taxon>
        <taxon>Bacillati</taxon>
        <taxon>Actinomycetota</taxon>
        <taxon>Actinomycetes</taxon>
        <taxon>Pseudonocardiales</taxon>
        <taxon>Pseudonocardiaceae</taxon>
        <taxon>Actinocrispum</taxon>
    </lineage>
</organism>
<dbReference type="RefSeq" id="WP_132111418.1">
    <property type="nucleotide sequence ID" value="NZ_SLWS01000001.1"/>
</dbReference>
<dbReference type="EMBL" id="SLWS01000001">
    <property type="protein sequence ID" value="TCO65175.1"/>
    <property type="molecule type" value="Genomic_DNA"/>
</dbReference>
<comment type="caution">
    <text evidence="2">The sequence shown here is derived from an EMBL/GenBank/DDBJ whole genome shotgun (WGS) entry which is preliminary data.</text>
</comment>
<dbReference type="PANTHER" id="PTHR33164">
    <property type="entry name" value="TRANSCRIPTIONAL REGULATOR, MARR FAMILY"/>
    <property type="match status" value="1"/>
</dbReference>
<dbReference type="InterPro" id="IPR039422">
    <property type="entry name" value="MarR/SlyA-like"/>
</dbReference>
<dbReference type="PROSITE" id="PS50995">
    <property type="entry name" value="HTH_MARR_2"/>
    <property type="match status" value="1"/>
</dbReference>
<sequence length="153" mass="16740">MSTDNRAGLLAAIQEASRISVSRTVSFQQAVAARLGIGSSDLNCLNLLQLAGPMTAGKLAEEIGLTKGGAITAALDRLERAGMIERERDPADRRRIIIRPTQRVIDLVGPLMPADVWENLYDRYTDDELRVVLDFTERSSATVQTLIDRVSST</sequence>
<dbReference type="InterPro" id="IPR036390">
    <property type="entry name" value="WH_DNA-bd_sf"/>
</dbReference>
<dbReference type="GO" id="GO:0003677">
    <property type="term" value="F:DNA binding"/>
    <property type="evidence" value="ECO:0007669"/>
    <property type="project" value="UniProtKB-KW"/>
</dbReference>
<keyword evidence="2" id="KW-0238">DNA-binding</keyword>
<dbReference type="Proteomes" id="UP000295680">
    <property type="component" value="Unassembled WGS sequence"/>
</dbReference>
<dbReference type="Gene3D" id="1.10.10.10">
    <property type="entry name" value="Winged helix-like DNA-binding domain superfamily/Winged helix DNA-binding domain"/>
    <property type="match status" value="1"/>
</dbReference>
<dbReference type="SUPFAM" id="SSF46785">
    <property type="entry name" value="Winged helix' DNA-binding domain"/>
    <property type="match status" value="1"/>
</dbReference>
<evidence type="ECO:0000259" key="1">
    <source>
        <dbReference type="PROSITE" id="PS50995"/>
    </source>
</evidence>
<keyword evidence="3" id="KW-1185">Reference proteome</keyword>
<evidence type="ECO:0000313" key="2">
    <source>
        <dbReference type="EMBL" id="TCO65175.1"/>
    </source>
</evidence>
<dbReference type="PANTHER" id="PTHR33164:SF106">
    <property type="entry name" value="TRANSCRIPTIONAL REGULATORY PROTEIN"/>
    <property type="match status" value="1"/>
</dbReference>
<dbReference type="AlphaFoldDB" id="A0A4R2KF58"/>
<reference evidence="2 3" key="1">
    <citation type="submission" date="2019-03" db="EMBL/GenBank/DDBJ databases">
        <title>Genomic Encyclopedia of Type Strains, Phase IV (KMG-IV): sequencing the most valuable type-strain genomes for metagenomic binning, comparative biology and taxonomic classification.</title>
        <authorList>
            <person name="Goeker M."/>
        </authorList>
    </citation>
    <scope>NUCLEOTIDE SEQUENCE [LARGE SCALE GENOMIC DNA]</scope>
    <source>
        <strain evidence="2 3">DSM 45934</strain>
    </source>
</reference>
<dbReference type="Pfam" id="PF01047">
    <property type="entry name" value="MarR"/>
    <property type="match status" value="1"/>
</dbReference>
<dbReference type="GO" id="GO:0003700">
    <property type="term" value="F:DNA-binding transcription factor activity"/>
    <property type="evidence" value="ECO:0007669"/>
    <property type="project" value="InterPro"/>
</dbReference>
<dbReference type="OrthoDB" id="8129006at2"/>
<evidence type="ECO:0000313" key="3">
    <source>
        <dbReference type="Proteomes" id="UP000295680"/>
    </source>
</evidence>
<accession>A0A4R2KF58</accession>
<dbReference type="InterPro" id="IPR011991">
    <property type="entry name" value="ArsR-like_HTH"/>
</dbReference>
<dbReference type="InterPro" id="IPR000835">
    <property type="entry name" value="HTH_MarR-typ"/>
</dbReference>
<dbReference type="CDD" id="cd00090">
    <property type="entry name" value="HTH_ARSR"/>
    <property type="match status" value="1"/>
</dbReference>
<gene>
    <name evidence="2" type="ORF">EV192_101963</name>
</gene>
<proteinExistence type="predicted"/>
<dbReference type="GO" id="GO:0006950">
    <property type="term" value="P:response to stress"/>
    <property type="evidence" value="ECO:0007669"/>
    <property type="project" value="TreeGrafter"/>
</dbReference>